<dbReference type="PRINTS" id="PR00080">
    <property type="entry name" value="SDRFAMILY"/>
</dbReference>
<name>A0ABW8EZK5_9BURK</name>
<dbReference type="Gene3D" id="3.40.50.720">
    <property type="entry name" value="NAD(P)-binding Rossmann-like Domain"/>
    <property type="match status" value="1"/>
</dbReference>
<dbReference type="Proteomes" id="UP001617427">
    <property type="component" value="Unassembled WGS sequence"/>
</dbReference>
<sequence>MGIKAGVYVVTGGASGLGSAAARAIVAAGGQVVLADVNPVAGAKAEAALGGHAKFVQTDVTNESSAVEAFSVAKSMGNVAGLINCAGIAPAEKVLGKEGVHRLDSFIRAVNINLIGTFNMVRLAVEAISGGEPDESGERGVIINTASIAAFDGQVGQAAYAASKGGVVAMTLPLARELSRYGIRIMTIAPGIIETPMMLEMPPEVLSSLGKMVPFPPRLGKPSEFSSLVNHILENRYLNGEVIRMDGALRMAAK</sequence>
<feature type="domain" description="Ketoreductase" evidence="3">
    <location>
        <begin position="6"/>
        <end position="195"/>
    </location>
</feature>
<keyword evidence="5" id="KW-1185">Reference proteome</keyword>
<evidence type="ECO:0000313" key="5">
    <source>
        <dbReference type="Proteomes" id="UP001617427"/>
    </source>
</evidence>
<dbReference type="PROSITE" id="PS00061">
    <property type="entry name" value="ADH_SHORT"/>
    <property type="match status" value="1"/>
</dbReference>
<organism evidence="4 5">
    <name type="scientific">Herbaspirillum chlorophenolicum</name>
    <dbReference type="NCBI Taxonomy" id="211589"/>
    <lineage>
        <taxon>Bacteria</taxon>
        <taxon>Pseudomonadati</taxon>
        <taxon>Pseudomonadota</taxon>
        <taxon>Betaproteobacteria</taxon>
        <taxon>Burkholderiales</taxon>
        <taxon>Oxalobacteraceae</taxon>
        <taxon>Herbaspirillum</taxon>
    </lineage>
</organism>
<dbReference type="SUPFAM" id="SSF51735">
    <property type="entry name" value="NAD(P)-binding Rossmann-fold domains"/>
    <property type="match status" value="1"/>
</dbReference>
<dbReference type="SMART" id="SM00822">
    <property type="entry name" value="PKS_KR"/>
    <property type="match status" value="1"/>
</dbReference>
<evidence type="ECO:0000313" key="4">
    <source>
        <dbReference type="EMBL" id="MFJ3046468.1"/>
    </source>
</evidence>
<gene>
    <name evidence="4" type="ORF">ACIPEN_11595</name>
</gene>
<dbReference type="PANTHER" id="PTHR43658:SF8">
    <property type="entry name" value="17-BETA-HYDROXYSTEROID DEHYDROGENASE 14-RELATED"/>
    <property type="match status" value="1"/>
</dbReference>
<dbReference type="PANTHER" id="PTHR43658">
    <property type="entry name" value="SHORT-CHAIN DEHYDROGENASE/REDUCTASE"/>
    <property type="match status" value="1"/>
</dbReference>
<protein>
    <submittedName>
        <fullName evidence="4">SDR family NAD(P)-dependent oxidoreductase</fullName>
    </submittedName>
</protein>
<keyword evidence="1" id="KW-0560">Oxidoreductase</keyword>
<dbReference type="Pfam" id="PF00106">
    <property type="entry name" value="adh_short"/>
    <property type="match status" value="1"/>
</dbReference>
<reference evidence="4 5" key="1">
    <citation type="submission" date="2024-10" db="EMBL/GenBank/DDBJ databases">
        <title>The Natural Products Discovery Center: Release of the First 8490 Sequenced Strains for Exploring Actinobacteria Biosynthetic Diversity.</title>
        <authorList>
            <person name="Kalkreuter E."/>
            <person name="Kautsar S.A."/>
            <person name="Yang D."/>
            <person name="Bader C.D."/>
            <person name="Teijaro C.N."/>
            <person name="Fluegel L."/>
            <person name="Davis C.M."/>
            <person name="Simpson J.R."/>
            <person name="Lauterbach L."/>
            <person name="Steele A.D."/>
            <person name="Gui C."/>
            <person name="Meng S."/>
            <person name="Li G."/>
            <person name="Viehrig K."/>
            <person name="Ye F."/>
            <person name="Su P."/>
            <person name="Kiefer A.F."/>
            <person name="Nichols A."/>
            <person name="Cepeda A.J."/>
            <person name="Yan W."/>
            <person name="Fan B."/>
            <person name="Jiang Y."/>
            <person name="Adhikari A."/>
            <person name="Zheng C.-J."/>
            <person name="Schuster L."/>
            <person name="Cowan T.M."/>
            <person name="Smanski M.J."/>
            <person name="Chevrette M.G."/>
            <person name="De Carvalho L.P.S."/>
            <person name="Shen B."/>
        </authorList>
    </citation>
    <scope>NUCLEOTIDE SEQUENCE [LARGE SCALE GENOMIC DNA]</scope>
    <source>
        <strain evidence="4 5">NPDC087045</strain>
    </source>
</reference>
<evidence type="ECO:0000256" key="1">
    <source>
        <dbReference type="ARBA" id="ARBA00023002"/>
    </source>
</evidence>
<dbReference type="RefSeq" id="WP_402700557.1">
    <property type="nucleotide sequence ID" value="NZ_JBIUZV010000005.1"/>
</dbReference>
<evidence type="ECO:0000259" key="3">
    <source>
        <dbReference type="SMART" id="SM00822"/>
    </source>
</evidence>
<evidence type="ECO:0000256" key="2">
    <source>
        <dbReference type="RuleBase" id="RU000363"/>
    </source>
</evidence>
<comment type="similarity">
    <text evidence="2">Belongs to the short-chain dehydrogenases/reductases (SDR) family.</text>
</comment>
<dbReference type="EMBL" id="JBIUZV010000005">
    <property type="protein sequence ID" value="MFJ3046468.1"/>
    <property type="molecule type" value="Genomic_DNA"/>
</dbReference>
<dbReference type="InterPro" id="IPR057326">
    <property type="entry name" value="KR_dom"/>
</dbReference>
<comment type="caution">
    <text evidence="4">The sequence shown here is derived from an EMBL/GenBank/DDBJ whole genome shotgun (WGS) entry which is preliminary data.</text>
</comment>
<dbReference type="InterPro" id="IPR036291">
    <property type="entry name" value="NAD(P)-bd_dom_sf"/>
</dbReference>
<dbReference type="InterPro" id="IPR020904">
    <property type="entry name" value="Sc_DH/Rdtase_CS"/>
</dbReference>
<dbReference type="PRINTS" id="PR00081">
    <property type="entry name" value="GDHRDH"/>
</dbReference>
<proteinExistence type="inferred from homology"/>
<accession>A0ABW8EZK5</accession>
<dbReference type="InterPro" id="IPR002347">
    <property type="entry name" value="SDR_fam"/>
</dbReference>